<evidence type="ECO:0000256" key="7">
    <source>
        <dbReference type="ARBA" id="ARBA00023163"/>
    </source>
</evidence>
<keyword evidence="5" id="KW-0808">Transferase</keyword>
<gene>
    <name evidence="12" type="ORF">COV31_01305</name>
</gene>
<keyword evidence="6" id="KW-0548">Nucleotidyltransferase</keyword>
<keyword evidence="4 12" id="KW-0240">DNA-directed RNA polymerase</keyword>
<dbReference type="InterPro" id="IPR011262">
    <property type="entry name" value="DNA-dir_RNA_pol_insert"/>
</dbReference>
<evidence type="ECO:0000256" key="2">
    <source>
        <dbReference type="ARBA" id="ARBA00012418"/>
    </source>
</evidence>
<comment type="caution">
    <text evidence="12">The sequence shown here is derived from an EMBL/GenBank/DDBJ whole genome shotgun (WGS) entry which is preliminary data.</text>
</comment>
<dbReference type="EMBL" id="PCXO01000005">
    <property type="protein sequence ID" value="PIR41490.1"/>
    <property type="molecule type" value="Genomic_DNA"/>
</dbReference>
<dbReference type="Gene3D" id="2.170.120.12">
    <property type="entry name" value="DNA-directed RNA polymerase, insert domain"/>
    <property type="match status" value="1"/>
</dbReference>
<accession>A0A2H0R4T9</accession>
<dbReference type="NCBIfam" id="TIGR02027">
    <property type="entry name" value="rpoA"/>
    <property type="match status" value="1"/>
</dbReference>
<dbReference type="GO" id="GO:0005737">
    <property type="term" value="C:cytoplasm"/>
    <property type="evidence" value="ECO:0007669"/>
    <property type="project" value="UniProtKB-ARBA"/>
</dbReference>
<reference evidence="12 13" key="1">
    <citation type="submission" date="2017-09" db="EMBL/GenBank/DDBJ databases">
        <title>Depth-based differentiation of microbial function through sediment-hosted aquifers and enrichment of novel symbionts in the deep terrestrial subsurface.</title>
        <authorList>
            <person name="Probst A.J."/>
            <person name="Ladd B."/>
            <person name="Jarett J.K."/>
            <person name="Geller-Mcgrath D.E."/>
            <person name="Sieber C.M."/>
            <person name="Emerson J.B."/>
            <person name="Anantharaman K."/>
            <person name="Thomas B.C."/>
            <person name="Malmstrom R."/>
            <person name="Stieglmeier M."/>
            <person name="Klingl A."/>
            <person name="Woyke T."/>
            <person name="Ryan C.M."/>
            <person name="Banfield J.F."/>
        </authorList>
    </citation>
    <scope>NUCLEOTIDE SEQUENCE [LARGE SCALE GENOMIC DNA]</scope>
    <source>
        <strain evidence="12">CG10_big_fil_rev_8_21_14_0_10_46_23</strain>
    </source>
</reference>
<protein>
    <recommendedName>
        <fullName evidence="3">DNA-directed RNA polymerase subunit alpha</fullName>
        <ecNumber evidence="2">2.7.7.6</ecNumber>
    </recommendedName>
    <alternativeName>
        <fullName evidence="9">RNA polymerase subunit alpha</fullName>
    </alternativeName>
    <alternativeName>
        <fullName evidence="8">Transcriptase subunit alpha</fullName>
    </alternativeName>
</protein>
<evidence type="ECO:0000256" key="4">
    <source>
        <dbReference type="ARBA" id="ARBA00022478"/>
    </source>
</evidence>
<dbReference type="EC" id="2.7.7.6" evidence="2"/>
<dbReference type="SUPFAM" id="SSF55257">
    <property type="entry name" value="RBP11-like subunits of RNA polymerase"/>
    <property type="match status" value="1"/>
</dbReference>
<evidence type="ECO:0000256" key="6">
    <source>
        <dbReference type="ARBA" id="ARBA00022695"/>
    </source>
</evidence>
<sequence length="251" mass="27588">MIQLPEKFKKISESGHTASFEISPLYPGYGVTIGNAIRRVLLSSLDGSAITSVKIKGVDHEFSNLAGSMEDVIEIIINLKQIRLNLFTEGPITLKVKAKGEKKVTAKDIETTADVEIANPDQIIATLTDKKAELDMEITVERGVGYVPAELQQKEKLSVGVIMVDAIFSPVQFANFKVENIRVGDRTDYNKLMLDIQTDGTISPQEALQRASYLLINGFQSIVGEELSTAKVVEAEEKPKKTPKTKKPAKK</sequence>
<organism evidence="12 13">
    <name type="scientific">Candidatus Yanofskybacteria bacterium CG10_big_fil_rev_8_21_14_0_10_46_23</name>
    <dbReference type="NCBI Taxonomy" id="1975098"/>
    <lineage>
        <taxon>Bacteria</taxon>
        <taxon>Candidatus Yanofskyibacteriota</taxon>
    </lineage>
</organism>
<dbReference type="SMART" id="SM00662">
    <property type="entry name" value="RPOLD"/>
    <property type="match status" value="1"/>
</dbReference>
<dbReference type="GO" id="GO:0003677">
    <property type="term" value="F:DNA binding"/>
    <property type="evidence" value="ECO:0007669"/>
    <property type="project" value="InterPro"/>
</dbReference>
<dbReference type="InterPro" id="IPR011263">
    <property type="entry name" value="DNA-dir_RNA_pol_RpoA/D/Rpb3"/>
</dbReference>
<feature type="domain" description="DNA-directed RNA polymerase RpoA/D/Rpb3-type" evidence="11">
    <location>
        <begin position="17"/>
        <end position="225"/>
    </location>
</feature>
<comment type="similarity">
    <text evidence="1">Belongs to the RNA polymerase alpha chain family.</text>
</comment>
<name>A0A2H0R4T9_9BACT</name>
<keyword evidence="7" id="KW-0804">Transcription</keyword>
<dbReference type="Pfam" id="PF01193">
    <property type="entry name" value="RNA_pol_L"/>
    <property type="match status" value="1"/>
</dbReference>
<dbReference type="InterPro" id="IPR011773">
    <property type="entry name" value="DNA-dir_RpoA"/>
</dbReference>
<dbReference type="GO" id="GO:0006351">
    <property type="term" value="P:DNA-templated transcription"/>
    <property type="evidence" value="ECO:0007669"/>
    <property type="project" value="InterPro"/>
</dbReference>
<dbReference type="InterPro" id="IPR036603">
    <property type="entry name" value="RBP11-like"/>
</dbReference>
<evidence type="ECO:0000256" key="10">
    <source>
        <dbReference type="ARBA" id="ARBA00048552"/>
    </source>
</evidence>
<dbReference type="InterPro" id="IPR036643">
    <property type="entry name" value="RNApol_insert_sf"/>
</dbReference>
<dbReference type="AlphaFoldDB" id="A0A2H0R4T9"/>
<proteinExistence type="inferred from homology"/>
<evidence type="ECO:0000256" key="5">
    <source>
        <dbReference type="ARBA" id="ARBA00022679"/>
    </source>
</evidence>
<evidence type="ECO:0000256" key="1">
    <source>
        <dbReference type="ARBA" id="ARBA00007123"/>
    </source>
</evidence>
<evidence type="ECO:0000256" key="8">
    <source>
        <dbReference type="ARBA" id="ARBA00032524"/>
    </source>
</evidence>
<dbReference type="Proteomes" id="UP000230232">
    <property type="component" value="Unassembled WGS sequence"/>
</dbReference>
<dbReference type="GO" id="GO:0000428">
    <property type="term" value="C:DNA-directed RNA polymerase complex"/>
    <property type="evidence" value="ECO:0007669"/>
    <property type="project" value="UniProtKB-KW"/>
</dbReference>
<dbReference type="GO" id="GO:0003899">
    <property type="term" value="F:DNA-directed RNA polymerase activity"/>
    <property type="evidence" value="ECO:0007669"/>
    <property type="project" value="UniProtKB-EC"/>
</dbReference>
<comment type="catalytic activity">
    <reaction evidence="10">
        <text>RNA(n) + a ribonucleoside 5'-triphosphate = RNA(n+1) + diphosphate</text>
        <dbReference type="Rhea" id="RHEA:21248"/>
        <dbReference type="Rhea" id="RHEA-COMP:14527"/>
        <dbReference type="Rhea" id="RHEA-COMP:17342"/>
        <dbReference type="ChEBI" id="CHEBI:33019"/>
        <dbReference type="ChEBI" id="CHEBI:61557"/>
        <dbReference type="ChEBI" id="CHEBI:140395"/>
        <dbReference type="EC" id="2.7.7.6"/>
    </reaction>
</comment>
<evidence type="ECO:0000259" key="11">
    <source>
        <dbReference type="SMART" id="SM00662"/>
    </source>
</evidence>
<evidence type="ECO:0000313" key="13">
    <source>
        <dbReference type="Proteomes" id="UP000230232"/>
    </source>
</evidence>
<dbReference type="Gene3D" id="3.30.1360.10">
    <property type="entry name" value="RNA polymerase, RBP11-like subunit"/>
    <property type="match status" value="1"/>
</dbReference>
<dbReference type="GO" id="GO:0046983">
    <property type="term" value="F:protein dimerization activity"/>
    <property type="evidence" value="ECO:0007669"/>
    <property type="project" value="InterPro"/>
</dbReference>
<evidence type="ECO:0000256" key="3">
    <source>
        <dbReference type="ARBA" id="ARBA00015972"/>
    </source>
</evidence>
<evidence type="ECO:0000313" key="12">
    <source>
        <dbReference type="EMBL" id="PIR41490.1"/>
    </source>
</evidence>
<dbReference type="FunFam" id="2.170.120.12:FF:000001">
    <property type="entry name" value="DNA-directed RNA polymerase subunit alpha"/>
    <property type="match status" value="1"/>
</dbReference>
<dbReference type="Pfam" id="PF01000">
    <property type="entry name" value="RNA_pol_A_bac"/>
    <property type="match status" value="1"/>
</dbReference>
<dbReference type="SUPFAM" id="SSF56553">
    <property type="entry name" value="Insert subdomain of RNA polymerase alpha subunit"/>
    <property type="match status" value="1"/>
</dbReference>
<evidence type="ECO:0000256" key="9">
    <source>
        <dbReference type="ARBA" id="ARBA00033070"/>
    </source>
</evidence>
<dbReference type="NCBIfam" id="NF003519">
    <property type="entry name" value="PRK05182.2-5"/>
    <property type="match status" value="1"/>
</dbReference>
<dbReference type="CDD" id="cd06928">
    <property type="entry name" value="RNAP_alpha_NTD"/>
    <property type="match status" value="1"/>
</dbReference>